<gene>
    <name evidence="1" type="ORF">F4821DRAFT_264788</name>
</gene>
<reference evidence="1 2" key="1">
    <citation type="journal article" date="2022" name="New Phytol.">
        <title>Ecological generalism drives hyperdiversity of secondary metabolite gene clusters in xylarialean endophytes.</title>
        <authorList>
            <person name="Franco M.E.E."/>
            <person name="Wisecaver J.H."/>
            <person name="Arnold A.E."/>
            <person name="Ju Y.M."/>
            <person name="Slot J.C."/>
            <person name="Ahrendt S."/>
            <person name="Moore L.P."/>
            <person name="Eastman K.E."/>
            <person name="Scott K."/>
            <person name="Konkel Z."/>
            <person name="Mondo S.J."/>
            <person name="Kuo A."/>
            <person name="Hayes R.D."/>
            <person name="Haridas S."/>
            <person name="Andreopoulos B."/>
            <person name="Riley R."/>
            <person name="LaButti K."/>
            <person name="Pangilinan J."/>
            <person name="Lipzen A."/>
            <person name="Amirebrahimi M."/>
            <person name="Yan J."/>
            <person name="Adam C."/>
            <person name="Keymanesh K."/>
            <person name="Ng V."/>
            <person name="Louie K."/>
            <person name="Northen T."/>
            <person name="Drula E."/>
            <person name="Henrissat B."/>
            <person name="Hsieh H.M."/>
            <person name="Youens-Clark K."/>
            <person name="Lutzoni F."/>
            <person name="Miadlikowska J."/>
            <person name="Eastwood D.C."/>
            <person name="Hamelin R.C."/>
            <person name="Grigoriev I.V."/>
            <person name="U'Ren J.M."/>
        </authorList>
    </citation>
    <scope>NUCLEOTIDE SEQUENCE [LARGE SCALE GENOMIC DNA]</scope>
    <source>
        <strain evidence="1 2">ER1909</strain>
    </source>
</reference>
<protein>
    <submittedName>
        <fullName evidence="1">Uncharacterized protein</fullName>
    </submittedName>
</protein>
<dbReference type="Proteomes" id="UP001497680">
    <property type="component" value="Unassembled WGS sequence"/>
</dbReference>
<keyword evidence="2" id="KW-1185">Reference proteome</keyword>
<organism evidence="1 2">
    <name type="scientific">Hypoxylon rubiginosum</name>
    <dbReference type="NCBI Taxonomy" id="110542"/>
    <lineage>
        <taxon>Eukaryota</taxon>
        <taxon>Fungi</taxon>
        <taxon>Dikarya</taxon>
        <taxon>Ascomycota</taxon>
        <taxon>Pezizomycotina</taxon>
        <taxon>Sordariomycetes</taxon>
        <taxon>Xylariomycetidae</taxon>
        <taxon>Xylariales</taxon>
        <taxon>Hypoxylaceae</taxon>
        <taxon>Hypoxylon</taxon>
    </lineage>
</organism>
<sequence length="120" mass="13590">MRFVNLSVLFLGLTTSGLTSAAPSTNALEARALWTQMSTDDATFIYGMDSYRRYNNIPRSDTTAEIQRQAFAWVKDTLFPGSDTTNLEKEYKRHHSRAQLPARDETQQAYNVLRLGQAPN</sequence>
<evidence type="ECO:0000313" key="1">
    <source>
        <dbReference type="EMBL" id="KAI6081551.1"/>
    </source>
</evidence>
<dbReference type="EMBL" id="MU394392">
    <property type="protein sequence ID" value="KAI6081551.1"/>
    <property type="molecule type" value="Genomic_DNA"/>
</dbReference>
<proteinExistence type="predicted"/>
<comment type="caution">
    <text evidence="1">The sequence shown here is derived from an EMBL/GenBank/DDBJ whole genome shotgun (WGS) entry which is preliminary data.</text>
</comment>
<evidence type="ECO:0000313" key="2">
    <source>
        <dbReference type="Proteomes" id="UP001497680"/>
    </source>
</evidence>
<accession>A0ACC0CMH3</accession>
<name>A0ACC0CMH3_9PEZI</name>